<proteinExistence type="predicted"/>
<keyword evidence="3" id="KW-0804">Transcription</keyword>
<evidence type="ECO:0000256" key="5">
    <source>
        <dbReference type="SAM" id="MobiDB-lite"/>
    </source>
</evidence>
<keyword evidence="1" id="KW-0805">Transcription regulation</keyword>
<feature type="region of interest" description="Disordered" evidence="5">
    <location>
        <begin position="110"/>
        <end position="129"/>
    </location>
</feature>
<dbReference type="PROSITE" id="PS50014">
    <property type="entry name" value="BROMODOMAIN_2"/>
    <property type="match status" value="1"/>
</dbReference>
<sequence length="208" mass="24001">MSNKAFPSKECKDIIRKLMQKKEAYDFLRPVDPVELGIPDYPTIIKRPMDLGTVEKKIDSRAYETLEEFASDVKLIWDNCRMYNGPEHIVTKRGDKLAIEFEKKFNELKKTRARSKTPPASKSQPQPSGLKIKAKVNPLEMTLEEKKQLCDMVNSLERKHYPRLIQIIHSGSPTVLAPYDYSTEEMEIDISSLDLPTLRELDKFARSV</sequence>
<dbReference type="InterPro" id="IPR027353">
    <property type="entry name" value="NET_dom"/>
</dbReference>
<keyword evidence="2 4" id="KW-0103">Bromodomain</keyword>
<dbReference type="InterPro" id="IPR036427">
    <property type="entry name" value="Bromodomain-like_sf"/>
</dbReference>
<dbReference type="Gene3D" id="1.20.920.10">
    <property type="entry name" value="Bromodomain-like"/>
    <property type="match status" value="1"/>
</dbReference>
<organism evidence="8">
    <name type="scientific">Arcella intermedia</name>
    <dbReference type="NCBI Taxonomy" id="1963864"/>
    <lineage>
        <taxon>Eukaryota</taxon>
        <taxon>Amoebozoa</taxon>
        <taxon>Tubulinea</taxon>
        <taxon>Elardia</taxon>
        <taxon>Arcellinida</taxon>
        <taxon>Sphaerothecina</taxon>
        <taxon>Arcellidae</taxon>
        <taxon>Arcella</taxon>
    </lineage>
</organism>
<evidence type="ECO:0000313" key="8">
    <source>
        <dbReference type="EMBL" id="NDV36625.1"/>
    </source>
</evidence>
<feature type="compositionally biased region" description="Polar residues" evidence="5">
    <location>
        <begin position="118"/>
        <end position="127"/>
    </location>
</feature>
<feature type="domain" description="NET" evidence="7">
    <location>
        <begin position="131"/>
        <end position="208"/>
    </location>
</feature>
<evidence type="ECO:0008006" key="9">
    <source>
        <dbReference type="Google" id="ProtNLM"/>
    </source>
</evidence>
<feature type="domain" description="Bromo" evidence="6">
    <location>
        <begin position="19"/>
        <end position="91"/>
    </location>
</feature>
<dbReference type="InterPro" id="IPR001487">
    <property type="entry name" value="Bromodomain"/>
</dbReference>
<protein>
    <recommendedName>
        <fullName evidence="9">Bromo domain-containing protein</fullName>
    </recommendedName>
</protein>
<dbReference type="SUPFAM" id="SSF47370">
    <property type="entry name" value="Bromodomain"/>
    <property type="match status" value="1"/>
</dbReference>
<name>A0A6B2LI03_9EUKA</name>
<evidence type="ECO:0000256" key="4">
    <source>
        <dbReference type="PROSITE-ProRule" id="PRU00035"/>
    </source>
</evidence>
<reference evidence="8" key="1">
    <citation type="journal article" date="2020" name="J. Eukaryot. Microbiol.">
        <title>De novo Sequencing, Assembly and Annotation of the Transcriptome for the Free-Living Testate Amoeba Arcella intermedia.</title>
        <authorList>
            <person name="Ribeiro G.M."/>
            <person name="Porfirio-Sousa A.L."/>
            <person name="Maurer-Alcala X.X."/>
            <person name="Katz L.A."/>
            <person name="Lahr D.J.G."/>
        </authorList>
    </citation>
    <scope>NUCLEOTIDE SEQUENCE</scope>
</reference>
<accession>A0A6B2LI03</accession>
<evidence type="ECO:0000256" key="1">
    <source>
        <dbReference type="ARBA" id="ARBA00023015"/>
    </source>
</evidence>
<dbReference type="InterPro" id="IPR038336">
    <property type="entry name" value="NET_sf"/>
</dbReference>
<evidence type="ECO:0000259" key="6">
    <source>
        <dbReference type="PROSITE" id="PS50014"/>
    </source>
</evidence>
<dbReference type="Pfam" id="PF17035">
    <property type="entry name" value="BET"/>
    <property type="match status" value="1"/>
</dbReference>
<dbReference type="PANTHER" id="PTHR45926">
    <property type="entry name" value="OSJNBA0053K19.4 PROTEIN"/>
    <property type="match status" value="1"/>
</dbReference>
<evidence type="ECO:0000256" key="3">
    <source>
        <dbReference type="ARBA" id="ARBA00023163"/>
    </source>
</evidence>
<evidence type="ECO:0000256" key="2">
    <source>
        <dbReference type="ARBA" id="ARBA00023117"/>
    </source>
</evidence>
<dbReference type="SMART" id="SM00297">
    <property type="entry name" value="BROMO"/>
    <property type="match status" value="1"/>
</dbReference>
<evidence type="ECO:0000259" key="7">
    <source>
        <dbReference type="PROSITE" id="PS51525"/>
    </source>
</evidence>
<dbReference type="AlphaFoldDB" id="A0A6B2LI03"/>
<dbReference type="Pfam" id="PF00439">
    <property type="entry name" value="Bromodomain"/>
    <property type="match status" value="1"/>
</dbReference>
<dbReference type="EMBL" id="GIBP01007656">
    <property type="protein sequence ID" value="NDV36625.1"/>
    <property type="molecule type" value="Transcribed_RNA"/>
</dbReference>
<dbReference type="Gene3D" id="1.20.1270.220">
    <property type="match status" value="1"/>
</dbReference>
<dbReference type="PROSITE" id="PS51525">
    <property type="entry name" value="NET"/>
    <property type="match status" value="1"/>
</dbReference>
<dbReference type="PRINTS" id="PR00503">
    <property type="entry name" value="BROMODOMAIN"/>
</dbReference>